<sequence>MEKQRLELIEFIKSKYNYYGNLSSQIPNLDFYISKTKNINYSTHIMYEPSICIILQGEKAVGFGNELYTYGQNEYLIASTHLPATVKILDSKNDEIYISFRIKFSLEDIYEVLKNRDIQNINSKKISEKGLFFDKLNDDLYDAFYRLIKLLDKSNSEIEYLSSLIIKEILFLLINKKAGYFLSKFAMQDSISNKIAKVITYIKDNYKDKINIKELACMFTLSESSLYQNFKNITQLTPIQFQKNLRLQESQKLLSLQNIDILEVAILVGYESASQFSKDYSKMYGMSPKKHSNFLKNQNL</sequence>
<dbReference type="PANTHER" id="PTHR43436">
    <property type="entry name" value="ARAC-FAMILY TRANSCRIPTIONAL REGULATOR"/>
    <property type="match status" value="1"/>
</dbReference>
<dbReference type="SUPFAM" id="SSF46689">
    <property type="entry name" value="Homeodomain-like"/>
    <property type="match status" value="2"/>
</dbReference>
<keyword evidence="2" id="KW-0238">DNA-binding</keyword>
<dbReference type="Gene3D" id="1.10.10.60">
    <property type="entry name" value="Homeodomain-like"/>
    <property type="match status" value="2"/>
</dbReference>
<evidence type="ECO:0000256" key="3">
    <source>
        <dbReference type="ARBA" id="ARBA00023163"/>
    </source>
</evidence>
<dbReference type="InterPro" id="IPR009594">
    <property type="entry name" value="Tscrpt_reg_HTH_AraC_N"/>
</dbReference>
<organism evidence="5 6">
    <name type="scientific">Aliarcobacter cryaerophilus ATCC 43158</name>
    <dbReference type="NCBI Taxonomy" id="1032070"/>
    <lineage>
        <taxon>Bacteria</taxon>
        <taxon>Pseudomonadati</taxon>
        <taxon>Campylobacterota</taxon>
        <taxon>Epsilonproteobacteria</taxon>
        <taxon>Campylobacterales</taxon>
        <taxon>Arcobacteraceae</taxon>
        <taxon>Aliarcobacter</taxon>
    </lineage>
</organism>
<dbReference type="PROSITE" id="PS00041">
    <property type="entry name" value="HTH_ARAC_FAMILY_1"/>
    <property type="match status" value="1"/>
</dbReference>
<dbReference type="Pfam" id="PF06719">
    <property type="entry name" value="AraC_N"/>
    <property type="match status" value="1"/>
</dbReference>
<dbReference type="Pfam" id="PF12833">
    <property type="entry name" value="HTH_18"/>
    <property type="match status" value="1"/>
</dbReference>
<evidence type="ECO:0000313" key="5">
    <source>
        <dbReference type="EMBL" id="AYJ80382.1"/>
    </source>
</evidence>
<keyword evidence="3" id="KW-0804">Transcription</keyword>
<evidence type="ECO:0000256" key="1">
    <source>
        <dbReference type="ARBA" id="ARBA00023015"/>
    </source>
</evidence>
<evidence type="ECO:0000256" key="2">
    <source>
        <dbReference type="ARBA" id="ARBA00023125"/>
    </source>
</evidence>
<dbReference type="EMBL" id="CP032823">
    <property type="protein sequence ID" value="AYJ80382.1"/>
    <property type="molecule type" value="Genomic_DNA"/>
</dbReference>
<dbReference type="PANTHER" id="PTHR43436:SF1">
    <property type="entry name" value="TRANSCRIPTIONAL REGULATORY PROTEIN"/>
    <property type="match status" value="1"/>
</dbReference>
<dbReference type="InterPro" id="IPR018062">
    <property type="entry name" value="HTH_AraC-typ_CS"/>
</dbReference>
<dbReference type="InterPro" id="IPR018060">
    <property type="entry name" value="HTH_AraC"/>
</dbReference>
<dbReference type="Proteomes" id="UP000273809">
    <property type="component" value="Chromosome"/>
</dbReference>
<dbReference type="GO" id="GO:0043565">
    <property type="term" value="F:sequence-specific DNA binding"/>
    <property type="evidence" value="ECO:0007669"/>
    <property type="project" value="InterPro"/>
</dbReference>
<dbReference type="KEGG" id="acre:ACRYA_1256"/>
<dbReference type="GO" id="GO:0003700">
    <property type="term" value="F:DNA-binding transcription factor activity"/>
    <property type="evidence" value="ECO:0007669"/>
    <property type="project" value="InterPro"/>
</dbReference>
<proteinExistence type="predicted"/>
<reference evidence="5 6" key="1">
    <citation type="submission" date="2018-10" db="EMBL/GenBank/DDBJ databases">
        <title>Complete genome sequences of Arcobacter cryaerophilus strains ATCC 43158 and ATCC 49615.</title>
        <authorList>
            <person name="Miller W.G."/>
            <person name="Yee E."/>
            <person name="Bono J.L."/>
        </authorList>
    </citation>
    <scope>NUCLEOTIDE SEQUENCE [LARGE SCALE GENOMIC DNA]</scope>
    <source>
        <strain evidence="5 6">ATCC 43158</strain>
    </source>
</reference>
<dbReference type="SMART" id="SM00342">
    <property type="entry name" value="HTH_ARAC"/>
    <property type="match status" value="1"/>
</dbReference>
<gene>
    <name evidence="5" type="ORF">ACRYA_1256</name>
</gene>
<dbReference type="PRINTS" id="PR00032">
    <property type="entry name" value="HTHARAC"/>
</dbReference>
<protein>
    <submittedName>
        <fullName evidence="5">Transcriptional regulator, AraC family</fullName>
    </submittedName>
</protein>
<dbReference type="InterPro" id="IPR020449">
    <property type="entry name" value="Tscrpt_reg_AraC-type_HTH"/>
</dbReference>
<evidence type="ECO:0000259" key="4">
    <source>
        <dbReference type="PROSITE" id="PS01124"/>
    </source>
</evidence>
<dbReference type="AlphaFoldDB" id="A0AAD0TZY6"/>
<evidence type="ECO:0000313" key="6">
    <source>
        <dbReference type="Proteomes" id="UP000273809"/>
    </source>
</evidence>
<dbReference type="GeneID" id="56461472"/>
<keyword evidence="1" id="KW-0805">Transcription regulation</keyword>
<dbReference type="RefSeq" id="WP_228199729.1">
    <property type="nucleotide sequence ID" value="NZ_CP021072.1"/>
</dbReference>
<accession>A0AAD0TZY6</accession>
<dbReference type="InterPro" id="IPR009057">
    <property type="entry name" value="Homeodomain-like_sf"/>
</dbReference>
<feature type="domain" description="HTH araC/xylS-type" evidence="4">
    <location>
        <begin position="196"/>
        <end position="294"/>
    </location>
</feature>
<dbReference type="PROSITE" id="PS01124">
    <property type="entry name" value="HTH_ARAC_FAMILY_2"/>
    <property type="match status" value="1"/>
</dbReference>
<name>A0AAD0TZY6_9BACT</name>